<dbReference type="SUPFAM" id="SSF50729">
    <property type="entry name" value="PH domain-like"/>
    <property type="match status" value="1"/>
</dbReference>
<organism evidence="3 4">
    <name type="scientific">Chloropicon roscoffensis</name>
    <dbReference type="NCBI Taxonomy" id="1461544"/>
    <lineage>
        <taxon>Eukaryota</taxon>
        <taxon>Viridiplantae</taxon>
        <taxon>Chlorophyta</taxon>
        <taxon>Chloropicophyceae</taxon>
        <taxon>Chloropicales</taxon>
        <taxon>Chloropicaceae</taxon>
        <taxon>Chloropicon</taxon>
    </lineage>
</organism>
<evidence type="ECO:0000259" key="2">
    <source>
        <dbReference type="PROSITE" id="PS50003"/>
    </source>
</evidence>
<dbReference type="PROSITE" id="PS50003">
    <property type="entry name" value="PH_DOMAIN"/>
    <property type="match status" value="1"/>
</dbReference>
<dbReference type="Proteomes" id="UP001472866">
    <property type="component" value="Chromosome 14"/>
</dbReference>
<dbReference type="SMART" id="SM00233">
    <property type="entry name" value="PH"/>
    <property type="match status" value="1"/>
</dbReference>
<feature type="region of interest" description="Disordered" evidence="1">
    <location>
        <begin position="217"/>
        <end position="243"/>
    </location>
</feature>
<sequence length="243" mass="27388">MDAPGALIPDPRPPAEWMKVAGYGPASSSQPDYEEYDDNDYAPDGYVFDGAPADTSVFMEGLLKKRGDLTKSFRERWVVLRYDQELGYVLQYSECEEKSDGSVGPTEGADVKTLIVRGANLRAQSKIKGNAKAAIDREAQKLCLYFQEGPGGRTGDKIHIFKFETDEEKKEWEFYLKKAVEKTIKWSGNAGPKQQAKNAVRNMTDMVLGTVQKTFKRQMNQQQRKGQSEMTKSIKNFMENPFG</sequence>
<accession>A0AAX4PJS7</accession>
<keyword evidence="4" id="KW-1185">Reference proteome</keyword>
<feature type="domain" description="PH" evidence="2">
    <location>
        <begin position="56"/>
        <end position="181"/>
    </location>
</feature>
<dbReference type="EMBL" id="CP151514">
    <property type="protein sequence ID" value="WZN66126.1"/>
    <property type="molecule type" value="Genomic_DNA"/>
</dbReference>
<reference evidence="3 4" key="1">
    <citation type="submission" date="2024-03" db="EMBL/GenBank/DDBJ databases">
        <title>Complete genome sequence of the green alga Chloropicon roscoffensis RCC1871.</title>
        <authorList>
            <person name="Lemieux C."/>
            <person name="Pombert J.-F."/>
            <person name="Otis C."/>
            <person name="Turmel M."/>
        </authorList>
    </citation>
    <scope>NUCLEOTIDE SEQUENCE [LARGE SCALE GENOMIC DNA]</scope>
    <source>
        <strain evidence="3 4">RCC1871</strain>
    </source>
</reference>
<protein>
    <submittedName>
        <fullName evidence="3">PH domain-containing protein</fullName>
    </submittedName>
</protein>
<dbReference type="Pfam" id="PF00169">
    <property type="entry name" value="PH"/>
    <property type="match status" value="1"/>
</dbReference>
<dbReference type="CDD" id="cd00821">
    <property type="entry name" value="PH"/>
    <property type="match status" value="1"/>
</dbReference>
<feature type="region of interest" description="Disordered" evidence="1">
    <location>
        <begin position="1"/>
        <end position="33"/>
    </location>
</feature>
<evidence type="ECO:0000313" key="3">
    <source>
        <dbReference type="EMBL" id="WZN66126.1"/>
    </source>
</evidence>
<dbReference type="AlphaFoldDB" id="A0AAX4PJS7"/>
<feature type="compositionally biased region" description="Polar residues" evidence="1">
    <location>
        <begin position="217"/>
        <end position="234"/>
    </location>
</feature>
<name>A0AAX4PJS7_9CHLO</name>
<dbReference type="Gene3D" id="2.30.29.30">
    <property type="entry name" value="Pleckstrin-homology domain (PH domain)/Phosphotyrosine-binding domain (PTB)"/>
    <property type="match status" value="1"/>
</dbReference>
<dbReference type="InterPro" id="IPR011993">
    <property type="entry name" value="PH-like_dom_sf"/>
</dbReference>
<evidence type="ECO:0000256" key="1">
    <source>
        <dbReference type="SAM" id="MobiDB-lite"/>
    </source>
</evidence>
<gene>
    <name evidence="3" type="ORF">HKI87_14g76890</name>
</gene>
<dbReference type="InterPro" id="IPR001849">
    <property type="entry name" value="PH_domain"/>
</dbReference>
<proteinExistence type="predicted"/>
<evidence type="ECO:0000313" key="4">
    <source>
        <dbReference type="Proteomes" id="UP001472866"/>
    </source>
</evidence>